<keyword evidence="6 12" id="KW-0812">Transmembrane</keyword>
<sequence length="524" mass="54577" precursor="true">MTLRLRLGVTGVLLLGVLGLAGYLLIRSVWAVQVAQIDRQLTGSAPVVLYSLGNAGPGRGLSDLASASGAPAGPDIPASGGVAVQARLNDFYVAVVSGDRRRVLLAPSVDPGQAPRAPAGAPRVLTALRPATVSSFSGAGRWRAVLVAGTGGEGVLLAQSLSRVEATTGRVRLVASGAGMLVLIVMFAAGYWVERLGLRPITRVTRVADAISAGKRSRRVDVRGSPRSEASHLARAFNIMLDEEQASQDRLRRFVGDASHELRTPVSVIQGLAEIWSQGSPLNGADLDEMMRRIGQESRRMADLVENLLLLARLDERKPVRRGEIDLAALVRDVAFDASLLHPSRDLTCDAKDSAIVLGDESGLRQVVSNLCQNALIHTPPTASVALSVAVDDAGGRAVLEVRDTGPGMTAQDAERAFDRFWRADASRVRPGSGLGLPIVAAIVTAHGGSVTIESSPDLGTLVRAVLPAAGPSSKPATGVQEAARLGGKATGDAEQSPGRAVSASRVAPVPPGDRRPVPRDAGS</sequence>
<feature type="domain" description="Histidine kinase" evidence="13">
    <location>
        <begin position="257"/>
        <end position="471"/>
    </location>
</feature>
<dbReference type="InterPro" id="IPR005467">
    <property type="entry name" value="His_kinase_dom"/>
</dbReference>
<keyword evidence="16" id="KW-1185">Reference proteome</keyword>
<evidence type="ECO:0000259" key="13">
    <source>
        <dbReference type="PROSITE" id="PS50109"/>
    </source>
</evidence>
<dbReference type="PRINTS" id="PR00344">
    <property type="entry name" value="BCTRLSENSOR"/>
</dbReference>
<dbReference type="Pfam" id="PF00512">
    <property type="entry name" value="HisKA"/>
    <property type="match status" value="1"/>
</dbReference>
<evidence type="ECO:0000256" key="2">
    <source>
        <dbReference type="ARBA" id="ARBA00004236"/>
    </source>
</evidence>
<proteinExistence type="predicted"/>
<feature type="transmembrane region" description="Helical" evidence="12">
    <location>
        <begin position="173"/>
        <end position="193"/>
    </location>
</feature>
<protein>
    <recommendedName>
        <fullName evidence="3">histidine kinase</fullName>
        <ecNumber evidence="3">2.7.13.3</ecNumber>
    </recommendedName>
</protein>
<evidence type="ECO:0000256" key="9">
    <source>
        <dbReference type="ARBA" id="ARBA00023012"/>
    </source>
</evidence>
<dbReference type="Pfam" id="PF02518">
    <property type="entry name" value="HATPase_c"/>
    <property type="match status" value="1"/>
</dbReference>
<gene>
    <name evidence="15" type="ordered locus">FraEuI1c_4086</name>
</gene>
<dbReference type="SMART" id="SM00304">
    <property type="entry name" value="HAMP"/>
    <property type="match status" value="1"/>
</dbReference>
<name>E3J839_PSEI1</name>
<evidence type="ECO:0000259" key="14">
    <source>
        <dbReference type="PROSITE" id="PS50885"/>
    </source>
</evidence>
<dbReference type="eggNOG" id="COG5002">
    <property type="taxonomic scope" value="Bacteria"/>
</dbReference>
<dbReference type="FunFam" id="1.10.287.130:FF:000001">
    <property type="entry name" value="Two-component sensor histidine kinase"/>
    <property type="match status" value="1"/>
</dbReference>
<dbReference type="GO" id="GO:0005886">
    <property type="term" value="C:plasma membrane"/>
    <property type="evidence" value="ECO:0007669"/>
    <property type="project" value="UniProtKB-SubCell"/>
</dbReference>
<dbReference type="GO" id="GO:0000155">
    <property type="term" value="F:phosphorelay sensor kinase activity"/>
    <property type="evidence" value="ECO:0007669"/>
    <property type="project" value="InterPro"/>
</dbReference>
<evidence type="ECO:0000256" key="4">
    <source>
        <dbReference type="ARBA" id="ARBA00022553"/>
    </source>
</evidence>
<dbReference type="KEGG" id="fri:FraEuI1c_4086"/>
<dbReference type="InterPro" id="IPR003661">
    <property type="entry name" value="HisK_dim/P_dom"/>
</dbReference>
<dbReference type="PROSITE" id="PS50885">
    <property type="entry name" value="HAMP"/>
    <property type="match status" value="1"/>
</dbReference>
<keyword evidence="7 15" id="KW-0418">Kinase</keyword>
<dbReference type="Gene3D" id="1.10.287.130">
    <property type="match status" value="1"/>
</dbReference>
<dbReference type="PANTHER" id="PTHR45436">
    <property type="entry name" value="SENSOR HISTIDINE KINASE YKOH"/>
    <property type="match status" value="1"/>
</dbReference>
<evidence type="ECO:0000313" key="16">
    <source>
        <dbReference type="Proteomes" id="UP000002484"/>
    </source>
</evidence>
<dbReference type="CDD" id="cd00082">
    <property type="entry name" value="HisKA"/>
    <property type="match status" value="1"/>
</dbReference>
<dbReference type="PANTHER" id="PTHR45436:SF5">
    <property type="entry name" value="SENSOR HISTIDINE KINASE TRCS"/>
    <property type="match status" value="1"/>
</dbReference>
<keyword evidence="4" id="KW-0597">Phosphoprotein</keyword>
<dbReference type="SUPFAM" id="SSF55874">
    <property type="entry name" value="ATPase domain of HSP90 chaperone/DNA topoisomerase II/histidine kinase"/>
    <property type="match status" value="1"/>
</dbReference>
<dbReference type="SUPFAM" id="SSF158472">
    <property type="entry name" value="HAMP domain-like"/>
    <property type="match status" value="1"/>
</dbReference>
<dbReference type="InterPro" id="IPR003660">
    <property type="entry name" value="HAMP_dom"/>
</dbReference>
<dbReference type="PROSITE" id="PS50109">
    <property type="entry name" value="HIS_KIN"/>
    <property type="match status" value="1"/>
</dbReference>
<organism evidence="15 16">
    <name type="scientific">Pseudofrankia inefficax (strain DSM 45817 / CECT 9037 / DDB 130130 / EuI1c)</name>
    <name type="common">Frankia inefficax</name>
    <dbReference type="NCBI Taxonomy" id="298654"/>
    <lineage>
        <taxon>Bacteria</taxon>
        <taxon>Bacillati</taxon>
        <taxon>Actinomycetota</taxon>
        <taxon>Actinomycetes</taxon>
        <taxon>Frankiales</taxon>
        <taxon>Frankiaceae</taxon>
        <taxon>Pseudofrankia</taxon>
    </lineage>
</organism>
<dbReference type="AlphaFoldDB" id="E3J839"/>
<dbReference type="InterPro" id="IPR004358">
    <property type="entry name" value="Sig_transdc_His_kin-like_C"/>
</dbReference>
<comment type="catalytic activity">
    <reaction evidence="1">
        <text>ATP + protein L-histidine = ADP + protein N-phospho-L-histidine.</text>
        <dbReference type="EC" id="2.7.13.3"/>
    </reaction>
</comment>
<dbReference type="Pfam" id="PF00672">
    <property type="entry name" value="HAMP"/>
    <property type="match status" value="1"/>
</dbReference>
<dbReference type="Gene3D" id="3.30.565.10">
    <property type="entry name" value="Histidine kinase-like ATPase, C-terminal domain"/>
    <property type="match status" value="1"/>
</dbReference>
<evidence type="ECO:0000256" key="8">
    <source>
        <dbReference type="ARBA" id="ARBA00022989"/>
    </source>
</evidence>
<dbReference type="SMART" id="SM00388">
    <property type="entry name" value="HisKA"/>
    <property type="match status" value="1"/>
</dbReference>
<keyword evidence="8 12" id="KW-1133">Transmembrane helix</keyword>
<keyword evidence="10 12" id="KW-0472">Membrane</keyword>
<dbReference type="CDD" id="cd00075">
    <property type="entry name" value="HATPase"/>
    <property type="match status" value="1"/>
</dbReference>
<dbReference type="InParanoid" id="E3J839"/>
<evidence type="ECO:0000256" key="11">
    <source>
        <dbReference type="SAM" id="MobiDB-lite"/>
    </source>
</evidence>
<evidence type="ECO:0000256" key="3">
    <source>
        <dbReference type="ARBA" id="ARBA00012438"/>
    </source>
</evidence>
<evidence type="ECO:0000256" key="1">
    <source>
        <dbReference type="ARBA" id="ARBA00000085"/>
    </source>
</evidence>
<dbReference type="Proteomes" id="UP000002484">
    <property type="component" value="Chromosome"/>
</dbReference>
<comment type="subcellular location">
    <subcellularLocation>
        <location evidence="2">Cell membrane</location>
    </subcellularLocation>
</comment>
<feature type="compositionally biased region" description="Basic and acidic residues" evidence="11">
    <location>
        <begin position="513"/>
        <end position="524"/>
    </location>
</feature>
<dbReference type="InterPro" id="IPR050428">
    <property type="entry name" value="TCS_sensor_his_kinase"/>
</dbReference>
<dbReference type="SUPFAM" id="SSF47384">
    <property type="entry name" value="Homodimeric domain of signal transducing histidine kinase"/>
    <property type="match status" value="1"/>
</dbReference>
<dbReference type="InterPro" id="IPR036890">
    <property type="entry name" value="HATPase_C_sf"/>
</dbReference>
<dbReference type="HOGENOM" id="CLU_000445_89_6_11"/>
<dbReference type="SMART" id="SM00387">
    <property type="entry name" value="HATPase_c"/>
    <property type="match status" value="1"/>
</dbReference>
<dbReference type="EMBL" id="CP002299">
    <property type="protein sequence ID" value="ADP82087.1"/>
    <property type="molecule type" value="Genomic_DNA"/>
</dbReference>
<keyword evidence="5" id="KW-0808">Transferase</keyword>
<feature type="domain" description="HAMP" evidence="14">
    <location>
        <begin position="195"/>
        <end position="249"/>
    </location>
</feature>
<evidence type="ECO:0000256" key="10">
    <source>
        <dbReference type="ARBA" id="ARBA00023136"/>
    </source>
</evidence>
<dbReference type="STRING" id="298654.FraEuI1c_4086"/>
<dbReference type="EC" id="2.7.13.3" evidence="3"/>
<evidence type="ECO:0000256" key="6">
    <source>
        <dbReference type="ARBA" id="ARBA00022692"/>
    </source>
</evidence>
<reference evidence="15 16" key="1">
    <citation type="submission" date="2010-10" db="EMBL/GenBank/DDBJ databases">
        <title>Complete sequence of Frankia sp. EuI1c.</title>
        <authorList>
            <consortium name="US DOE Joint Genome Institute"/>
            <person name="Lucas S."/>
            <person name="Copeland A."/>
            <person name="Lapidus A."/>
            <person name="Cheng J.-F."/>
            <person name="Bruce D."/>
            <person name="Goodwin L."/>
            <person name="Pitluck S."/>
            <person name="Chertkov O."/>
            <person name="Detter J.C."/>
            <person name="Han C."/>
            <person name="Tapia R."/>
            <person name="Land M."/>
            <person name="Hauser L."/>
            <person name="Jeffries C."/>
            <person name="Kyrpides N."/>
            <person name="Ivanova N."/>
            <person name="Mikhailova N."/>
            <person name="Beauchemin N."/>
            <person name="Sen A."/>
            <person name="Sur S.A."/>
            <person name="Gtari M."/>
            <person name="Wall L."/>
            <person name="Tisa L."/>
            <person name="Woyke T."/>
        </authorList>
    </citation>
    <scope>NUCLEOTIDE SEQUENCE [LARGE SCALE GENOMIC DNA]</scope>
    <source>
        <strain evidence="16">DSM 45817 / CECT 9037 / EuI1c</strain>
    </source>
</reference>
<evidence type="ECO:0000256" key="7">
    <source>
        <dbReference type="ARBA" id="ARBA00022777"/>
    </source>
</evidence>
<dbReference type="RefSeq" id="WP_013425205.1">
    <property type="nucleotide sequence ID" value="NC_014666.1"/>
</dbReference>
<accession>E3J839</accession>
<dbReference type="Gene3D" id="6.10.340.10">
    <property type="match status" value="1"/>
</dbReference>
<evidence type="ECO:0000313" key="15">
    <source>
        <dbReference type="EMBL" id="ADP82087.1"/>
    </source>
</evidence>
<feature type="region of interest" description="Disordered" evidence="11">
    <location>
        <begin position="470"/>
        <end position="524"/>
    </location>
</feature>
<dbReference type="InterPro" id="IPR036097">
    <property type="entry name" value="HisK_dim/P_sf"/>
</dbReference>
<dbReference type="InterPro" id="IPR003594">
    <property type="entry name" value="HATPase_dom"/>
</dbReference>
<dbReference type="CDD" id="cd06225">
    <property type="entry name" value="HAMP"/>
    <property type="match status" value="1"/>
</dbReference>
<keyword evidence="9" id="KW-0902">Two-component regulatory system</keyword>
<evidence type="ECO:0000256" key="5">
    <source>
        <dbReference type="ARBA" id="ARBA00022679"/>
    </source>
</evidence>
<evidence type="ECO:0000256" key="12">
    <source>
        <dbReference type="SAM" id="Phobius"/>
    </source>
</evidence>